<organism evidence="10">
    <name type="scientific">marine metagenome</name>
    <dbReference type="NCBI Taxonomy" id="408172"/>
    <lineage>
        <taxon>unclassified sequences</taxon>
        <taxon>metagenomes</taxon>
        <taxon>ecological metagenomes</taxon>
    </lineage>
</organism>
<dbReference type="GO" id="GO:0006189">
    <property type="term" value="P:'de novo' IMP biosynthetic process"/>
    <property type="evidence" value="ECO:0007669"/>
    <property type="project" value="UniProtKB-UniPathway"/>
</dbReference>
<dbReference type="HAMAP" id="MF_01930">
    <property type="entry name" value="PurN"/>
    <property type="match status" value="1"/>
</dbReference>
<keyword evidence="3" id="KW-0808">Transferase</keyword>
<sequence>MNHPSYCHIVVLISGSGSNLQALIDASTTANFKISAVISNNQEAYGLQRAEKNNIPVQVIDHRSFETREDFDLILRKTIEEINPNLIVLAGFMRILGSNFVNHFSGRILNIHPSLLPKYPGINTHQRALDGEEQEHGVTVHFVTEALDGGPIIAQMKVPVLEEDTPDILAARVLNREHIIYPKTVAWFGAGRLRMEGTRAILDGEPLPPTGVQIKYETIP</sequence>
<proteinExistence type="inferred from homology"/>
<dbReference type="AlphaFoldDB" id="A0A381QR60"/>
<evidence type="ECO:0000256" key="2">
    <source>
        <dbReference type="ARBA" id="ARBA00012254"/>
    </source>
</evidence>
<dbReference type="Gene3D" id="3.40.50.170">
    <property type="entry name" value="Formyl transferase, N-terminal domain"/>
    <property type="match status" value="1"/>
</dbReference>
<dbReference type="PANTHER" id="PTHR43369:SF2">
    <property type="entry name" value="PHOSPHORIBOSYLGLYCINAMIDE FORMYLTRANSFERASE"/>
    <property type="match status" value="1"/>
</dbReference>
<dbReference type="GO" id="GO:0005829">
    <property type="term" value="C:cytosol"/>
    <property type="evidence" value="ECO:0007669"/>
    <property type="project" value="TreeGrafter"/>
</dbReference>
<name>A0A381QR60_9ZZZZ</name>
<dbReference type="UniPathway" id="UPA00074">
    <property type="reaction ID" value="UER00126"/>
</dbReference>
<dbReference type="GO" id="GO:0004644">
    <property type="term" value="F:phosphoribosylglycinamide formyltransferase activity"/>
    <property type="evidence" value="ECO:0007669"/>
    <property type="project" value="UniProtKB-EC"/>
</dbReference>
<evidence type="ECO:0000256" key="7">
    <source>
        <dbReference type="ARBA" id="ARBA00041682"/>
    </source>
</evidence>
<dbReference type="EC" id="2.1.2.2" evidence="2"/>
<dbReference type="SUPFAM" id="SSF53328">
    <property type="entry name" value="Formyltransferase"/>
    <property type="match status" value="1"/>
</dbReference>
<dbReference type="CDD" id="cd08645">
    <property type="entry name" value="FMT_core_GART"/>
    <property type="match status" value="1"/>
</dbReference>
<dbReference type="InterPro" id="IPR036477">
    <property type="entry name" value="Formyl_transf_N_sf"/>
</dbReference>
<gene>
    <name evidence="10" type="ORF">METZ01_LOCUS34726</name>
</gene>
<dbReference type="InterPro" id="IPR001555">
    <property type="entry name" value="GART_AS"/>
</dbReference>
<evidence type="ECO:0000256" key="8">
    <source>
        <dbReference type="ARBA" id="ARBA00047664"/>
    </source>
</evidence>
<evidence type="ECO:0000256" key="6">
    <source>
        <dbReference type="ARBA" id="ARBA00041324"/>
    </source>
</evidence>
<dbReference type="Pfam" id="PF00551">
    <property type="entry name" value="Formyl_trans_N"/>
    <property type="match status" value="1"/>
</dbReference>
<feature type="domain" description="Formyl transferase N-terminal" evidence="9">
    <location>
        <begin position="8"/>
        <end position="185"/>
    </location>
</feature>
<accession>A0A381QR60</accession>
<evidence type="ECO:0000256" key="3">
    <source>
        <dbReference type="ARBA" id="ARBA00022679"/>
    </source>
</evidence>
<comment type="catalytic activity">
    <reaction evidence="8">
        <text>N(1)-(5-phospho-beta-D-ribosyl)glycinamide + (6R)-10-formyltetrahydrofolate = N(2)-formyl-N(1)-(5-phospho-beta-D-ribosyl)glycinamide + (6S)-5,6,7,8-tetrahydrofolate + H(+)</text>
        <dbReference type="Rhea" id="RHEA:15053"/>
        <dbReference type="ChEBI" id="CHEBI:15378"/>
        <dbReference type="ChEBI" id="CHEBI:57453"/>
        <dbReference type="ChEBI" id="CHEBI:143788"/>
        <dbReference type="ChEBI" id="CHEBI:147286"/>
        <dbReference type="ChEBI" id="CHEBI:195366"/>
        <dbReference type="EC" id="2.1.2.2"/>
    </reaction>
</comment>
<dbReference type="InterPro" id="IPR004607">
    <property type="entry name" value="GART"/>
</dbReference>
<keyword evidence="4" id="KW-0658">Purine biosynthesis</keyword>
<comment type="pathway">
    <text evidence="1">Purine metabolism; IMP biosynthesis via de novo pathway; N(2)-formyl-N(1)-(5-phospho-D-ribosyl)glycinamide from N(1)-(5-phospho-D-ribosyl)glycinamide (10-formyl THF route): step 1/1.</text>
</comment>
<evidence type="ECO:0000259" key="9">
    <source>
        <dbReference type="Pfam" id="PF00551"/>
    </source>
</evidence>
<dbReference type="EMBL" id="UINC01001483">
    <property type="protein sequence ID" value="SUZ81872.1"/>
    <property type="molecule type" value="Genomic_DNA"/>
</dbReference>
<dbReference type="InterPro" id="IPR002376">
    <property type="entry name" value="Formyl_transf_N"/>
</dbReference>
<protein>
    <recommendedName>
        <fullName evidence="2">phosphoribosylglycinamide formyltransferase 1</fullName>
        <ecNumber evidence="2">2.1.2.2</ecNumber>
    </recommendedName>
    <alternativeName>
        <fullName evidence="7">5'-phosphoribosylglycinamide transformylase</fullName>
    </alternativeName>
    <alternativeName>
        <fullName evidence="6">GAR transformylase</fullName>
    </alternativeName>
</protein>
<evidence type="ECO:0000256" key="1">
    <source>
        <dbReference type="ARBA" id="ARBA00005054"/>
    </source>
</evidence>
<evidence type="ECO:0000256" key="5">
    <source>
        <dbReference type="ARBA" id="ARBA00038440"/>
    </source>
</evidence>
<dbReference type="NCBIfam" id="TIGR00639">
    <property type="entry name" value="PurN"/>
    <property type="match status" value="1"/>
</dbReference>
<dbReference type="PROSITE" id="PS00373">
    <property type="entry name" value="GART"/>
    <property type="match status" value="1"/>
</dbReference>
<dbReference type="PANTHER" id="PTHR43369">
    <property type="entry name" value="PHOSPHORIBOSYLGLYCINAMIDE FORMYLTRANSFERASE"/>
    <property type="match status" value="1"/>
</dbReference>
<evidence type="ECO:0000256" key="4">
    <source>
        <dbReference type="ARBA" id="ARBA00022755"/>
    </source>
</evidence>
<comment type="similarity">
    <text evidence="5">Belongs to the GART family.</text>
</comment>
<reference evidence="10" key="1">
    <citation type="submission" date="2018-05" db="EMBL/GenBank/DDBJ databases">
        <authorList>
            <person name="Lanie J.A."/>
            <person name="Ng W.-L."/>
            <person name="Kazmierczak K.M."/>
            <person name="Andrzejewski T.M."/>
            <person name="Davidsen T.M."/>
            <person name="Wayne K.J."/>
            <person name="Tettelin H."/>
            <person name="Glass J.I."/>
            <person name="Rusch D."/>
            <person name="Podicherti R."/>
            <person name="Tsui H.-C.T."/>
            <person name="Winkler M.E."/>
        </authorList>
    </citation>
    <scope>NUCLEOTIDE SEQUENCE</scope>
</reference>
<evidence type="ECO:0000313" key="10">
    <source>
        <dbReference type="EMBL" id="SUZ81872.1"/>
    </source>
</evidence>